<proteinExistence type="predicted"/>
<dbReference type="EMBL" id="JAUSTF010000005">
    <property type="protein sequence ID" value="MDQ0181222.1"/>
    <property type="molecule type" value="Genomic_DNA"/>
</dbReference>
<sequence>MPECEAARRNKQALYEIELAWGNGIVDLGKLQRILKGPEYEEELLPVCLQEASESS</sequence>
<name>A0AAW8DHQ2_9MICC</name>
<dbReference type="Proteomes" id="UP001242995">
    <property type="component" value="Unassembled WGS sequence"/>
</dbReference>
<organism evidence="1 4">
    <name type="scientific">Arthrobacter bambusae</name>
    <dbReference type="NCBI Taxonomy" id="1338426"/>
    <lineage>
        <taxon>Bacteria</taxon>
        <taxon>Bacillati</taxon>
        <taxon>Actinomycetota</taxon>
        <taxon>Actinomycetes</taxon>
        <taxon>Micrococcales</taxon>
        <taxon>Micrococcaceae</taxon>
        <taxon>Arthrobacter</taxon>
    </lineage>
</organism>
<evidence type="ECO:0000313" key="4">
    <source>
        <dbReference type="Proteomes" id="UP001242995"/>
    </source>
</evidence>
<evidence type="ECO:0000313" key="1">
    <source>
        <dbReference type="EMBL" id="MDP9905026.1"/>
    </source>
</evidence>
<evidence type="ECO:0000313" key="3">
    <source>
        <dbReference type="Proteomes" id="UP001230951"/>
    </source>
</evidence>
<keyword evidence="3" id="KW-1185">Reference proteome</keyword>
<dbReference type="AlphaFoldDB" id="A0AAW8DHQ2"/>
<evidence type="ECO:0000313" key="2">
    <source>
        <dbReference type="EMBL" id="MDQ0181222.1"/>
    </source>
</evidence>
<accession>A0AAW8DHQ2</accession>
<dbReference type="Proteomes" id="UP001230951">
    <property type="component" value="Unassembled WGS sequence"/>
</dbReference>
<dbReference type="RefSeq" id="WP_172465479.1">
    <property type="nucleotide sequence ID" value="NZ_JAUSRG010000004.1"/>
</dbReference>
<dbReference type="EMBL" id="JAUSRG010000004">
    <property type="protein sequence ID" value="MDP9905026.1"/>
    <property type="molecule type" value="Genomic_DNA"/>
</dbReference>
<gene>
    <name evidence="1" type="ORF">J2S90_001985</name>
    <name evidence="2" type="ORF">J2S93_002653</name>
</gene>
<protein>
    <submittedName>
        <fullName evidence="1">Uncharacterized protein</fullName>
    </submittedName>
</protein>
<comment type="caution">
    <text evidence="1">The sequence shown here is derived from an EMBL/GenBank/DDBJ whole genome shotgun (WGS) entry which is preliminary data.</text>
</comment>
<reference evidence="1 3" key="1">
    <citation type="submission" date="2023-07" db="EMBL/GenBank/DDBJ databases">
        <title>Sorghum-associated microbial communities from plants grown in Nebraska, USA.</title>
        <authorList>
            <person name="Schachtman D."/>
        </authorList>
    </citation>
    <scope>NUCLEOTIDE SEQUENCE</scope>
    <source>
        <strain evidence="1">DS1006</strain>
        <strain evidence="2 3">DS1016</strain>
    </source>
</reference>